<keyword evidence="1" id="KW-1133">Transmembrane helix</keyword>
<reference evidence="2" key="1">
    <citation type="journal article" date="2014" name="Int. J. Syst. Evol. Microbiol.">
        <title>Complete genome sequence of Corynebacterium casei LMG S-19264T (=DSM 44701T), isolated from a smear-ripened cheese.</title>
        <authorList>
            <consortium name="US DOE Joint Genome Institute (JGI-PGF)"/>
            <person name="Walter F."/>
            <person name="Albersmeier A."/>
            <person name="Kalinowski J."/>
            <person name="Ruckert C."/>
        </authorList>
    </citation>
    <scope>NUCLEOTIDE SEQUENCE</scope>
    <source>
        <strain evidence="2">CGMCC 1.6333</strain>
    </source>
</reference>
<keyword evidence="1" id="KW-0472">Membrane</keyword>
<evidence type="ECO:0000256" key="1">
    <source>
        <dbReference type="SAM" id="Phobius"/>
    </source>
</evidence>
<keyword evidence="1" id="KW-0812">Transmembrane</keyword>
<keyword evidence="3" id="KW-1185">Reference proteome</keyword>
<dbReference type="InterPro" id="IPR054213">
    <property type="entry name" value="DUF6920"/>
</dbReference>
<comment type="caution">
    <text evidence="2">The sequence shown here is derived from an EMBL/GenBank/DDBJ whole genome shotgun (WGS) entry which is preliminary data.</text>
</comment>
<name>A0A917TVY5_9BACI</name>
<dbReference type="AlphaFoldDB" id="A0A917TVY5"/>
<feature type="transmembrane region" description="Helical" evidence="1">
    <location>
        <begin position="6"/>
        <end position="24"/>
    </location>
</feature>
<organism evidence="2 3">
    <name type="scientific">Paraliobacillus quinghaiensis</name>
    <dbReference type="NCBI Taxonomy" id="470815"/>
    <lineage>
        <taxon>Bacteria</taxon>
        <taxon>Bacillati</taxon>
        <taxon>Bacillota</taxon>
        <taxon>Bacilli</taxon>
        <taxon>Bacillales</taxon>
        <taxon>Bacillaceae</taxon>
        <taxon>Paraliobacillus</taxon>
    </lineage>
</organism>
<evidence type="ECO:0000313" key="2">
    <source>
        <dbReference type="EMBL" id="GGM40614.1"/>
    </source>
</evidence>
<accession>A0A917TVY5</accession>
<dbReference type="Pfam" id="PF21900">
    <property type="entry name" value="DUF6920"/>
    <property type="match status" value="1"/>
</dbReference>
<feature type="transmembrane region" description="Helical" evidence="1">
    <location>
        <begin position="65"/>
        <end position="84"/>
    </location>
</feature>
<feature type="transmembrane region" description="Helical" evidence="1">
    <location>
        <begin position="91"/>
        <end position="110"/>
    </location>
</feature>
<dbReference type="EMBL" id="BMLG01000023">
    <property type="protein sequence ID" value="GGM40614.1"/>
    <property type="molecule type" value="Genomic_DNA"/>
</dbReference>
<feature type="transmembrane region" description="Helical" evidence="1">
    <location>
        <begin position="36"/>
        <end position="59"/>
    </location>
</feature>
<dbReference type="OrthoDB" id="9786534at2"/>
<sequence length="363" mass="41567">MKGIFLFLIFIHGLIHLMGFLKAFRMAELNQLTIQISKPIGLLWLITAILFLLALFSILLNQDWWWMPGLLAIIISQFLIFLTWQDAKFGTIANVIILAGVLIGYGGWSFNLQTNNDFQMLQSKVNRVDNKQVITEEMVEVVPLPVQKWLKNVGVVGKEKINTVSLKQKGLMKLKPSQEKWTTAEAEQYITVEEPGFIWNVNMRVNPFMHVVGRDLYIDGKSDMTIKLASLISVANVSDNWKANESTLQRYLLEMPWYPSAALSSYITWKSIDQYSAKATMTHQGVTGSATFYFKENGDLEKITALRFKDTDENAERLECIGEIIEQTVVDGITIPIKLNVSWMLEEGKYTWYKIDVFDVKFN</sequence>
<dbReference type="Proteomes" id="UP000618460">
    <property type="component" value="Unassembled WGS sequence"/>
</dbReference>
<gene>
    <name evidence="2" type="ORF">GCM10011351_28520</name>
</gene>
<dbReference type="RefSeq" id="WP_117156823.1">
    <property type="nucleotide sequence ID" value="NZ_BMLG01000023.1"/>
</dbReference>
<protein>
    <submittedName>
        <fullName evidence="2">Uncharacterized protein</fullName>
    </submittedName>
</protein>
<proteinExistence type="predicted"/>
<evidence type="ECO:0000313" key="3">
    <source>
        <dbReference type="Proteomes" id="UP000618460"/>
    </source>
</evidence>
<reference evidence="2" key="2">
    <citation type="submission" date="2020-09" db="EMBL/GenBank/DDBJ databases">
        <authorList>
            <person name="Sun Q."/>
            <person name="Zhou Y."/>
        </authorList>
    </citation>
    <scope>NUCLEOTIDE SEQUENCE</scope>
    <source>
        <strain evidence="2">CGMCC 1.6333</strain>
    </source>
</reference>